<gene>
    <name evidence="2" type="ORF">SAMN02927928_0743</name>
</gene>
<evidence type="ECO:0008006" key="4">
    <source>
        <dbReference type="Google" id="ProtNLM"/>
    </source>
</evidence>
<dbReference type="RefSeq" id="WP_245678832.1">
    <property type="nucleotide sequence ID" value="NZ_CBCRYE010000001.1"/>
</dbReference>
<reference evidence="3" key="1">
    <citation type="submission" date="2016-10" db="EMBL/GenBank/DDBJ databases">
        <authorList>
            <person name="Varghese N."/>
            <person name="Submissions S."/>
        </authorList>
    </citation>
    <scope>NUCLEOTIDE SEQUENCE [LARGE SCALE GENOMIC DNA]</scope>
    <source>
        <strain evidence="3">CGMCC 1.3431</strain>
    </source>
</reference>
<dbReference type="Proteomes" id="UP000199150">
    <property type="component" value="Unassembled WGS sequence"/>
</dbReference>
<evidence type="ECO:0000313" key="2">
    <source>
        <dbReference type="EMBL" id="SCW36937.1"/>
    </source>
</evidence>
<name>A0A1G4PXJ8_9CAUL</name>
<keyword evidence="3" id="KW-1185">Reference proteome</keyword>
<organism evidence="2 3">
    <name type="scientific">Asticcacaulis taihuensis</name>
    <dbReference type="NCBI Taxonomy" id="260084"/>
    <lineage>
        <taxon>Bacteria</taxon>
        <taxon>Pseudomonadati</taxon>
        <taxon>Pseudomonadota</taxon>
        <taxon>Alphaproteobacteria</taxon>
        <taxon>Caulobacterales</taxon>
        <taxon>Caulobacteraceae</taxon>
        <taxon>Asticcacaulis</taxon>
    </lineage>
</organism>
<evidence type="ECO:0000313" key="3">
    <source>
        <dbReference type="Proteomes" id="UP000199150"/>
    </source>
</evidence>
<keyword evidence="1" id="KW-0472">Membrane</keyword>
<dbReference type="EMBL" id="FMTS01000001">
    <property type="protein sequence ID" value="SCW36937.1"/>
    <property type="molecule type" value="Genomic_DNA"/>
</dbReference>
<dbReference type="InterPro" id="IPR010865">
    <property type="entry name" value="DUF1499"/>
</dbReference>
<dbReference type="STRING" id="260084.SAMN02927928_0743"/>
<feature type="transmembrane region" description="Helical" evidence="1">
    <location>
        <begin position="64"/>
        <end position="85"/>
    </location>
</feature>
<keyword evidence="1" id="KW-1133">Transmembrane helix</keyword>
<evidence type="ECO:0000256" key="1">
    <source>
        <dbReference type="SAM" id="Phobius"/>
    </source>
</evidence>
<protein>
    <recommendedName>
        <fullName evidence="4">DUF1499 domain-containing protein</fullName>
    </recommendedName>
</protein>
<feature type="transmembrane region" description="Helical" evidence="1">
    <location>
        <begin position="92"/>
        <end position="112"/>
    </location>
</feature>
<dbReference type="Pfam" id="PF07386">
    <property type="entry name" value="DUF1499"/>
    <property type="match status" value="1"/>
</dbReference>
<feature type="transmembrane region" description="Helical" evidence="1">
    <location>
        <begin position="21"/>
        <end position="44"/>
    </location>
</feature>
<proteinExistence type="predicted"/>
<keyword evidence="1" id="KW-0812">Transmembrane</keyword>
<sequence length="277" mass="30461">MSDPHSDDAFNGTPHKARKKGFAFAHLAFMVSVITALFLLGTMMITHLGYISLDLGFKTLTLGIGPRMAMVALVVAALSLLISLFKCPKYRAPWALAAVVIAGGILGGYAWYHKLLKDYPPIADVATNWDRPLSFSDKLVAQRGRDALPIEDLPRVPRNESLDWGGKTVAAINEATCPAAKTIDNLVITEDQVPAIVTMLKQNHYTVFGTSPWRVEATYQDNFYGFKSDIVIRIDPRSVDVRSVSRYNIPDLGANCRRVTEIVQKIRAMPFPAVATG</sequence>
<dbReference type="AlphaFoldDB" id="A0A1G4PXJ8"/>
<accession>A0A1G4PXJ8</accession>